<reference evidence="1" key="1">
    <citation type="journal article" date="2014" name="Genome Biol. Evol.">
        <title>Pangenome evidence for extensive interdomain horizontal transfer affecting lineage core and shell genes in uncultured planktonic thaumarchaeota and euryarchaeota.</title>
        <authorList>
            <person name="Deschamps P."/>
            <person name="Zivanovic Y."/>
            <person name="Moreira D."/>
            <person name="Rodriguez-Valera F."/>
            <person name="Lopez-Garcia P."/>
        </authorList>
    </citation>
    <scope>NUCLEOTIDE SEQUENCE</scope>
</reference>
<organism evidence="1">
    <name type="scientific">uncultured marine thaumarchaeote AD1000_24_H07</name>
    <dbReference type="NCBI Taxonomy" id="1455902"/>
    <lineage>
        <taxon>Archaea</taxon>
        <taxon>Nitrososphaerota</taxon>
        <taxon>environmental samples</taxon>
    </lineage>
</organism>
<evidence type="ECO:0008006" key="2">
    <source>
        <dbReference type="Google" id="ProtNLM"/>
    </source>
</evidence>
<dbReference type="EMBL" id="KF900370">
    <property type="protein sequence ID" value="AIE92562.1"/>
    <property type="molecule type" value="Genomic_DNA"/>
</dbReference>
<accession>A0A075FSG6</accession>
<dbReference type="SUPFAM" id="SSF52833">
    <property type="entry name" value="Thioredoxin-like"/>
    <property type="match status" value="1"/>
</dbReference>
<dbReference type="AlphaFoldDB" id="A0A075FSG6"/>
<name>A0A075FSG6_9ARCH</name>
<evidence type="ECO:0000313" key="1">
    <source>
        <dbReference type="EMBL" id="AIE92562.1"/>
    </source>
</evidence>
<protein>
    <recommendedName>
        <fullName evidence="2">Thioredoxin domain-containing protein</fullName>
    </recommendedName>
</protein>
<proteinExistence type="predicted"/>
<dbReference type="InterPro" id="IPR036249">
    <property type="entry name" value="Thioredoxin-like_sf"/>
</dbReference>
<sequence length="113" mass="13356">MSKLLRITCVLAYWCPHCDPITIDILKKISDDLNVPLRLLDIDDVEQEKLSDLLVKQYGDWTPDYLIPQTFFEYKDTIKHVFTGSPQGLDFTKQKWQDFLKSDFYRDLLSHSK</sequence>